<dbReference type="InterPro" id="IPR050366">
    <property type="entry name" value="BP-dependent_transpt_permease"/>
</dbReference>
<accession>A0A2R6Y5K8</accession>
<feature type="transmembrane region" description="Helical" evidence="7">
    <location>
        <begin position="173"/>
        <end position="192"/>
    </location>
</feature>
<dbReference type="GO" id="GO:0005886">
    <property type="term" value="C:plasma membrane"/>
    <property type="evidence" value="ECO:0007669"/>
    <property type="project" value="UniProtKB-SubCell"/>
</dbReference>
<dbReference type="GO" id="GO:0055085">
    <property type="term" value="P:transmembrane transport"/>
    <property type="evidence" value="ECO:0007669"/>
    <property type="project" value="InterPro"/>
</dbReference>
<dbReference type="InterPro" id="IPR035906">
    <property type="entry name" value="MetI-like_sf"/>
</dbReference>
<dbReference type="AlphaFoldDB" id="A0A2R6Y5K8"/>
<dbReference type="PANTHER" id="PTHR43386:SF22">
    <property type="entry name" value="OLIGOPEPTIDE TRANSPORT SYSTEM PERMEASE PROTEIN OPPC"/>
    <property type="match status" value="1"/>
</dbReference>
<keyword evidence="2 7" id="KW-0813">Transport</keyword>
<comment type="similarity">
    <text evidence="7">Belongs to the binding-protein-dependent transport system permease family.</text>
</comment>
<comment type="subcellular location">
    <subcellularLocation>
        <location evidence="1 7">Cell membrane</location>
        <topology evidence="1 7">Multi-pass membrane protein</topology>
    </subcellularLocation>
</comment>
<dbReference type="Gene3D" id="1.10.3720.10">
    <property type="entry name" value="MetI-like"/>
    <property type="match status" value="1"/>
</dbReference>
<reference evidence="10" key="1">
    <citation type="journal article" date="2018" name="Sci. Rep.">
        <title>Lignite coal burning seam in the remote Altai Mountains harbors a hydrogen-driven thermophilic microbial community.</title>
        <authorList>
            <person name="Kadnikov V.V."/>
            <person name="Mardanov A.V."/>
            <person name="Ivasenko D.A."/>
            <person name="Antsiferov D.V."/>
            <person name="Beletsky A.V."/>
            <person name="Karnachuk O.V."/>
            <person name="Ravin N.V."/>
        </authorList>
    </citation>
    <scope>NUCLEOTIDE SEQUENCE [LARGE SCALE GENOMIC DNA]</scope>
</reference>
<dbReference type="Pfam" id="PF00528">
    <property type="entry name" value="BPD_transp_1"/>
    <property type="match status" value="1"/>
</dbReference>
<proteinExistence type="inferred from homology"/>
<gene>
    <name evidence="9" type="ORF">BSOLF_0460</name>
</gene>
<evidence type="ECO:0000256" key="3">
    <source>
        <dbReference type="ARBA" id="ARBA00022475"/>
    </source>
</evidence>
<feature type="transmembrane region" description="Helical" evidence="7">
    <location>
        <begin position="42"/>
        <end position="64"/>
    </location>
</feature>
<keyword evidence="5 7" id="KW-1133">Transmembrane helix</keyword>
<evidence type="ECO:0000256" key="1">
    <source>
        <dbReference type="ARBA" id="ARBA00004651"/>
    </source>
</evidence>
<dbReference type="PROSITE" id="PS50928">
    <property type="entry name" value="ABC_TM1"/>
    <property type="match status" value="1"/>
</dbReference>
<feature type="domain" description="ABC transmembrane type-1" evidence="8">
    <location>
        <begin position="104"/>
        <end position="300"/>
    </location>
</feature>
<protein>
    <submittedName>
        <fullName evidence="9">Oligopeptide transport system permease protein OppC</fullName>
    </submittedName>
</protein>
<keyword evidence="4 7" id="KW-0812">Transmembrane</keyword>
<sequence>MAKADALDLFTPLERDWDEAEKISRPTLNYWQDAWIRLRKNVLAMFGLGLIILLILMAAIGPYLTPYTYESQVLTDKNKGPSLEHWFGTDDLGRDVFTRTWYGARISLTVGFVAAFLDLLIGVIYGSFSGFMAGQGKWGDRIDNILMRIVDILYGIPYLLVVILLLVVMEPGIIPIIVALAATGWVGMARLVRGQVLQLRNQEFIMAAELMGANFQRILVRHLIPNIMGIIIVQLTLTIPSAIFAESFLSFLGLGVQAPMASWGSMASDAVGTIFSGYWWRLFFPASMIAITMFAFNVFGDGLRDALDPRLRR</sequence>
<evidence type="ECO:0000259" key="8">
    <source>
        <dbReference type="PROSITE" id="PS50928"/>
    </source>
</evidence>
<name>A0A2R6Y5K8_9BACL</name>
<organism evidence="9 10">
    <name type="scientific">Candidatus Carbonibacillus altaicus</name>
    <dbReference type="NCBI Taxonomy" id="2163959"/>
    <lineage>
        <taxon>Bacteria</taxon>
        <taxon>Bacillati</taxon>
        <taxon>Bacillota</taxon>
        <taxon>Bacilli</taxon>
        <taxon>Bacillales</taxon>
        <taxon>Candidatus Carbonibacillus</taxon>
    </lineage>
</organism>
<evidence type="ECO:0000256" key="7">
    <source>
        <dbReference type="RuleBase" id="RU363032"/>
    </source>
</evidence>
<dbReference type="Proteomes" id="UP000244338">
    <property type="component" value="Unassembled WGS sequence"/>
</dbReference>
<feature type="transmembrane region" description="Helical" evidence="7">
    <location>
        <begin position="227"/>
        <end position="258"/>
    </location>
</feature>
<keyword evidence="6 7" id="KW-0472">Membrane</keyword>
<keyword evidence="3" id="KW-1003">Cell membrane</keyword>
<evidence type="ECO:0000313" key="10">
    <source>
        <dbReference type="Proteomes" id="UP000244338"/>
    </source>
</evidence>
<dbReference type="CDD" id="cd06261">
    <property type="entry name" value="TM_PBP2"/>
    <property type="match status" value="1"/>
</dbReference>
<evidence type="ECO:0000256" key="5">
    <source>
        <dbReference type="ARBA" id="ARBA00022989"/>
    </source>
</evidence>
<dbReference type="Pfam" id="PF12911">
    <property type="entry name" value="OppC_N"/>
    <property type="match status" value="1"/>
</dbReference>
<feature type="transmembrane region" description="Helical" evidence="7">
    <location>
        <begin position="278"/>
        <end position="303"/>
    </location>
</feature>
<dbReference type="SUPFAM" id="SSF161098">
    <property type="entry name" value="MetI-like"/>
    <property type="match status" value="1"/>
</dbReference>
<comment type="caution">
    <text evidence="9">The sequence shown here is derived from an EMBL/GenBank/DDBJ whole genome shotgun (WGS) entry which is preliminary data.</text>
</comment>
<evidence type="ECO:0000313" key="9">
    <source>
        <dbReference type="EMBL" id="PTQ57949.1"/>
    </source>
</evidence>
<dbReference type="InterPro" id="IPR025966">
    <property type="entry name" value="OppC_N"/>
</dbReference>
<dbReference type="PANTHER" id="PTHR43386">
    <property type="entry name" value="OLIGOPEPTIDE TRANSPORT SYSTEM PERMEASE PROTEIN APPC"/>
    <property type="match status" value="1"/>
</dbReference>
<dbReference type="EMBL" id="PEBX01000001">
    <property type="protein sequence ID" value="PTQ57949.1"/>
    <property type="molecule type" value="Genomic_DNA"/>
</dbReference>
<evidence type="ECO:0000256" key="2">
    <source>
        <dbReference type="ARBA" id="ARBA00022448"/>
    </source>
</evidence>
<evidence type="ECO:0000256" key="6">
    <source>
        <dbReference type="ARBA" id="ARBA00023136"/>
    </source>
</evidence>
<dbReference type="InterPro" id="IPR000515">
    <property type="entry name" value="MetI-like"/>
</dbReference>
<evidence type="ECO:0000256" key="4">
    <source>
        <dbReference type="ARBA" id="ARBA00022692"/>
    </source>
</evidence>
<feature type="transmembrane region" description="Helical" evidence="7">
    <location>
        <begin position="145"/>
        <end position="167"/>
    </location>
</feature>
<feature type="transmembrane region" description="Helical" evidence="7">
    <location>
        <begin position="106"/>
        <end position="133"/>
    </location>
</feature>